<sequence length="169" mass="19274">MEVEEIKRLSIASDKLEIQEVIYKLARGIDRCDENLLKECFHKGATDDHGQFKGSAEEFITWVIPVLKTMEATQHCICNVLVDLDGDKASTESYFLAFHRIKGEEDDSDMVAAGRYLDSLEKRDGIWAITHRHAVYDWNRLDPSTDTWNDGPAKDQLERGARAPLDPSY</sequence>
<dbReference type="InterPro" id="IPR032710">
    <property type="entry name" value="NTF2-like_dom_sf"/>
</dbReference>
<gene>
    <name evidence="3" type="ORF">METZ01_LOCUS63729</name>
</gene>
<evidence type="ECO:0000313" key="3">
    <source>
        <dbReference type="EMBL" id="SVA10875.1"/>
    </source>
</evidence>
<name>A0A381T3T4_9ZZZZ</name>
<feature type="domain" description="SnoaL-like" evidence="2">
    <location>
        <begin position="12"/>
        <end position="133"/>
    </location>
</feature>
<accession>A0A381T3T4</accession>
<evidence type="ECO:0000259" key="2">
    <source>
        <dbReference type="Pfam" id="PF13577"/>
    </source>
</evidence>
<dbReference type="Pfam" id="PF13577">
    <property type="entry name" value="SnoaL_4"/>
    <property type="match status" value="1"/>
</dbReference>
<proteinExistence type="predicted"/>
<reference evidence="3" key="1">
    <citation type="submission" date="2018-05" db="EMBL/GenBank/DDBJ databases">
        <authorList>
            <person name="Lanie J.A."/>
            <person name="Ng W.-L."/>
            <person name="Kazmierczak K.M."/>
            <person name="Andrzejewski T.M."/>
            <person name="Davidsen T.M."/>
            <person name="Wayne K.J."/>
            <person name="Tettelin H."/>
            <person name="Glass J.I."/>
            <person name="Rusch D."/>
            <person name="Podicherti R."/>
            <person name="Tsui H.-C.T."/>
            <person name="Winkler M.E."/>
        </authorList>
    </citation>
    <scope>NUCLEOTIDE SEQUENCE</scope>
</reference>
<organism evidence="3">
    <name type="scientific">marine metagenome</name>
    <dbReference type="NCBI Taxonomy" id="408172"/>
    <lineage>
        <taxon>unclassified sequences</taxon>
        <taxon>metagenomes</taxon>
        <taxon>ecological metagenomes</taxon>
    </lineage>
</organism>
<feature type="compositionally biased region" description="Basic and acidic residues" evidence="1">
    <location>
        <begin position="152"/>
        <end position="161"/>
    </location>
</feature>
<dbReference type="AlphaFoldDB" id="A0A381T3T4"/>
<feature type="non-terminal residue" evidence="3">
    <location>
        <position position="169"/>
    </location>
</feature>
<dbReference type="InterPro" id="IPR037401">
    <property type="entry name" value="SnoaL-like"/>
</dbReference>
<dbReference type="SUPFAM" id="SSF54427">
    <property type="entry name" value="NTF2-like"/>
    <property type="match status" value="1"/>
</dbReference>
<feature type="non-terminal residue" evidence="3">
    <location>
        <position position="1"/>
    </location>
</feature>
<feature type="region of interest" description="Disordered" evidence="1">
    <location>
        <begin position="147"/>
        <end position="169"/>
    </location>
</feature>
<dbReference type="EMBL" id="UINC01003985">
    <property type="protein sequence ID" value="SVA10875.1"/>
    <property type="molecule type" value="Genomic_DNA"/>
</dbReference>
<dbReference type="Gene3D" id="3.10.450.50">
    <property type="match status" value="1"/>
</dbReference>
<evidence type="ECO:0000256" key="1">
    <source>
        <dbReference type="SAM" id="MobiDB-lite"/>
    </source>
</evidence>
<protein>
    <recommendedName>
        <fullName evidence="2">SnoaL-like domain-containing protein</fullName>
    </recommendedName>
</protein>